<accession>A0A0L7LGZ3</accession>
<feature type="region of interest" description="Disordered" evidence="8">
    <location>
        <begin position="452"/>
        <end position="492"/>
    </location>
</feature>
<evidence type="ECO:0000256" key="2">
    <source>
        <dbReference type="ARBA" id="ARBA00022473"/>
    </source>
</evidence>
<keyword evidence="6 7" id="KW-1015">Disulfide bond</keyword>
<dbReference type="InterPro" id="IPR002049">
    <property type="entry name" value="LE_dom"/>
</dbReference>
<keyword evidence="5 9" id="KW-0472">Membrane</keyword>
<dbReference type="Gene3D" id="4.10.1240.10">
    <property type="entry name" value="GPCR, family 2, extracellular hormone receptor domain"/>
    <property type="match status" value="1"/>
</dbReference>
<feature type="compositionally biased region" description="Polar residues" evidence="8">
    <location>
        <begin position="962"/>
        <end position="971"/>
    </location>
</feature>
<dbReference type="SMART" id="SM00180">
    <property type="entry name" value="EGF_Lam"/>
    <property type="match status" value="1"/>
</dbReference>
<dbReference type="PROSITE" id="PS50227">
    <property type="entry name" value="G_PROTEIN_RECEP_F2_3"/>
    <property type="match status" value="1"/>
</dbReference>
<evidence type="ECO:0000256" key="8">
    <source>
        <dbReference type="SAM" id="MobiDB-lite"/>
    </source>
</evidence>
<dbReference type="PANTHER" id="PTHR12011">
    <property type="entry name" value="ADHESION G-PROTEIN COUPLED RECEPTOR"/>
    <property type="match status" value="1"/>
</dbReference>
<dbReference type="InterPro" id="IPR036445">
    <property type="entry name" value="GPCR_2_extracell_dom_sf"/>
</dbReference>
<dbReference type="Proteomes" id="UP000037510">
    <property type="component" value="Unassembled WGS sequence"/>
</dbReference>
<feature type="compositionally biased region" description="Basic and acidic residues" evidence="8">
    <location>
        <begin position="1109"/>
        <end position="1120"/>
    </location>
</feature>
<reference evidence="13 14" key="1">
    <citation type="journal article" date="2015" name="Genome Biol. Evol.">
        <title>The genome of winter moth (Operophtera brumata) provides a genomic perspective on sexual dimorphism and phenology.</title>
        <authorList>
            <person name="Derks M.F."/>
            <person name="Smit S."/>
            <person name="Salis L."/>
            <person name="Schijlen E."/>
            <person name="Bossers A."/>
            <person name="Mateman C."/>
            <person name="Pijl A.S."/>
            <person name="de Ridder D."/>
            <person name="Groenen M.A."/>
            <person name="Visser M.E."/>
            <person name="Megens H.J."/>
        </authorList>
    </citation>
    <scope>NUCLEOTIDE SEQUENCE [LARGE SCALE GENOMIC DNA]</scope>
    <source>
        <strain evidence="13">WM2013NL</strain>
        <tissue evidence="13">Head and thorax</tissue>
    </source>
</reference>
<name>A0A0L7LGZ3_OPEBR</name>
<keyword evidence="4 9" id="KW-1133">Transmembrane helix</keyword>
<feature type="transmembrane region" description="Helical" evidence="9">
    <location>
        <begin position="655"/>
        <end position="674"/>
    </location>
</feature>
<evidence type="ECO:0000313" key="13">
    <source>
        <dbReference type="EMBL" id="KOB74665.1"/>
    </source>
</evidence>
<dbReference type="PROSITE" id="PS01248">
    <property type="entry name" value="EGF_LAM_1"/>
    <property type="match status" value="1"/>
</dbReference>
<dbReference type="Pfam" id="PF01825">
    <property type="entry name" value="GPS"/>
    <property type="match status" value="1"/>
</dbReference>
<dbReference type="AlphaFoldDB" id="A0A0L7LGZ3"/>
<evidence type="ECO:0000259" key="10">
    <source>
        <dbReference type="PROSITE" id="PS50027"/>
    </source>
</evidence>
<feature type="region of interest" description="Disordered" evidence="8">
    <location>
        <begin position="842"/>
        <end position="981"/>
    </location>
</feature>
<keyword evidence="3 9" id="KW-0812">Transmembrane</keyword>
<feature type="compositionally biased region" description="Polar residues" evidence="8">
    <location>
        <begin position="452"/>
        <end position="475"/>
    </location>
</feature>
<feature type="transmembrane region" description="Helical" evidence="9">
    <location>
        <begin position="767"/>
        <end position="789"/>
    </location>
</feature>
<feature type="transmembrane region" description="Helical" evidence="9">
    <location>
        <begin position="686"/>
        <end position="704"/>
    </location>
</feature>
<keyword evidence="2" id="KW-0217">Developmental protein</keyword>
<dbReference type="PANTHER" id="PTHR12011:SF347">
    <property type="entry name" value="FI21270P1-RELATED"/>
    <property type="match status" value="1"/>
</dbReference>
<evidence type="ECO:0000256" key="9">
    <source>
        <dbReference type="SAM" id="Phobius"/>
    </source>
</evidence>
<dbReference type="InterPro" id="IPR001879">
    <property type="entry name" value="GPCR_2_extracellular_dom"/>
</dbReference>
<dbReference type="GO" id="GO:0048731">
    <property type="term" value="P:system development"/>
    <property type="evidence" value="ECO:0007669"/>
    <property type="project" value="UniProtKB-ARBA"/>
</dbReference>
<sequence length="1202" mass="133383">EEECPGGWWGLTSCGPCACDVSRGYHPHCDRNTGLCHCKECVPCHCYAAGSMNSSCGDDGQCHCRAGVIGRACDACANVYAEVAPNAGCEVVYDGCPRSFSQGVWWPRTKFGVEAITDCPTGTSGKATRTCDETQVVPWQEPDMFNCTTSTFYQLRKQLHKIETGELSVNTFVGVRLAADLASACANTPQLYGADVLVAEGILLELLQYELKQAGLNLTHSQDKDYVRNVIKSANTILCEQYEKEWRRIKELTGHGVELLLTKFDKYIAVLAESQHDTYTSPFEIVTSDLVIGVDIVTAESIYGFEPSQLNRYNIEYTTERVILPDTSSFIHSPIQTPYNLKAIKNKKPTSPTVSFPKYNNYVRKNLDTNSESRAVFSYLQYSRNTSNLMPLNMDESVSRRWGVNITIGSPIIQVALFVPEYVWMKESSDGEDNSLENNMEDIEGIVYATKGNNHHNSQTNHLNMSPLSKNSWPHSNDEDHANHDSHGPINIQPAFKKQDKAFNGDGSIEENDSTYVAEKLESESPKALALVSEDLKKEGNSTKGLGNKKLVYKSMSGIRLKRPIRLQMWLDIDKETFGSRTNPQCVHWSTLKGSGEWSRVGCHTEIDYNWSPYSNEPLLINCTCNHLSTFAVLVDEVDIEFIPEPSLLESVTSYTAFSISLPLLATTWIALCLMRGGASTVSNSIHKHLMFCTFMAELLYLVALKARTSLLRRLVRELRDVNHAGLCAHLAAAYAAPAVLLALAASHHQHQYGNALFCWVSCHEPVVWWAVVPAAVYAAAAFVFLAGATRAAFTVRDHHWRITAARSRDDKCATSAYQSRQRHPDPPIRQVLVLTVGATASSVTRARPPPTTTRVPATCRRTSGVSTHEGRRRRKTTVTSPEEQATEATDSDSDGSQRSLDLASSHSSDDDDTSRHPPSTNRERGSNGNSTSGFLPNITEGAPLGMSPRWPAHIREETGSDNEGVNTGLASPSPNPLPNPDLTSDVYHLRHRMKPSILENVHDTYVASVDASRLPLDNRYGVMENELMFGVLPTDTQTQIPYDPNYPISPTMYRLPGHPYGSKTYLSSRTSDYGYSPTKYLNDGNIFGKASPQENTMGIPQGISGKKTTRDHDGYPPRDFREVVTTRDHDGYPPRDFRDSGIATMLKNDYQRKMDSHYGAEFSDRMSESSEKHHDKYLFPYTGEAQQPMGAPLASMGETSE</sequence>
<keyword evidence="7" id="KW-0424">Laminin EGF-like domain</keyword>
<organism evidence="13 14">
    <name type="scientific">Operophtera brumata</name>
    <name type="common">Winter moth</name>
    <name type="synonym">Phalaena brumata</name>
    <dbReference type="NCBI Taxonomy" id="104452"/>
    <lineage>
        <taxon>Eukaryota</taxon>
        <taxon>Metazoa</taxon>
        <taxon>Ecdysozoa</taxon>
        <taxon>Arthropoda</taxon>
        <taxon>Hexapoda</taxon>
        <taxon>Insecta</taxon>
        <taxon>Pterygota</taxon>
        <taxon>Neoptera</taxon>
        <taxon>Endopterygota</taxon>
        <taxon>Lepidoptera</taxon>
        <taxon>Glossata</taxon>
        <taxon>Ditrysia</taxon>
        <taxon>Geometroidea</taxon>
        <taxon>Geometridae</taxon>
        <taxon>Larentiinae</taxon>
        <taxon>Operophtera</taxon>
    </lineage>
</organism>
<dbReference type="PROSITE" id="PS50221">
    <property type="entry name" value="GAIN_B"/>
    <property type="match status" value="1"/>
</dbReference>
<dbReference type="CDD" id="cd00055">
    <property type="entry name" value="EGF_Lam"/>
    <property type="match status" value="1"/>
</dbReference>
<evidence type="ECO:0000256" key="3">
    <source>
        <dbReference type="ARBA" id="ARBA00022692"/>
    </source>
</evidence>
<feature type="compositionally biased region" description="Low complexity" evidence="8">
    <location>
        <begin position="853"/>
        <end position="863"/>
    </location>
</feature>
<feature type="domain" description="G-protein coupled receptors family 2 profile 1" evidence="12">
    <location>
        <begin position="75"/>
        <end position="151"/>
    </location>
</feature>
<feature type="disulfide bond" evidence="7">
    <location>
        <begin position="44"/>
        <end position="56"/>
    </location>
</feature>
<feature type="compositionally biased region" description="Basic and acidic residues" evidence="8">
    <location>
        <begin position="476"/>
        <end position="487"/>
    </location>
</feature>
<feature type="region of interest" description="Disordered" evidence="8">
    <location>
        <begin position="1090"/>
        <end position="1120"/>
    </location>
</feature>
<gene>
    <name evidence="13" type="ORF">OBRU01_08803</name>
</gene>
<dbReference type="GO" id="GO:0005886">
    <property type="term" value="C:plasma membrane"/>
    <property type="evidence" value="ECO:0007669"/>
    <property type="project" value="TreeGrafter"/>
</dbReference>
<dbReference type="InterPro" id="IPR057244">
    <property type="entry name" value="GAIN_B"/>
</dbReference>
<dbReference type="Pfam" id="PF16489">
    <property type="entry name" value="GAIN"/>
    <property type="match status" value="1"/>
</dbReference>
<evidence type="ECO:0000256" key="5">
    <source>
        <dbReference type="ARBA" id="ARBA00023136"/>
    </source>
</evidence>
<dbReference type="FunFam" id="4.10.1240.10:FF:000021">
    <property type="entry name" value="Cadherin EGF LAG seven-pass G-type receptor"/>
    <property type="match status" value="1"/>
</dbReference>
<comment type="caution">
    <text evidence="7">Lacks conserved residue(s) required for the propagation of feature annotation.</text>
</comment>
<feature type="compositionally biased region" description="Polar residues" evidence="8">
    <location>
        <begin position="878"/>
        <end position="889"/>
    </location>
</feature>
<comment type="subcellular location">
    <subcellularLocation>
        <location evidence="1">Membrane</location>
    </subcellularLocation>
</comment>
<dbReference type="InterPro" id="IPR032471">
    <property type="entry name" value="AGRL2-4_GAIN_subdom_A"/>
</dbReference>
<evidence type="ECO:0000259" key="11">
    <source>
        <dbReference type="PROSITE" id="PS50221"/>
    </source>
</evidence>
<dbReference type="Pfam" id="PF00053">
    <property type="entry name" value="EGF_laminin"/>
    <property type="match status" value="1"/>
</dbReference>
<feature type="domain" description="Laminin EGF-like" evidence="10">
    <location>
        <begin position="44"/>
        <end position="91"/>
    </location>
</feature>
<evidence type="ECO:0000259" key="12">
    <source>
        <dbReference type="PROSITE" id="PS50227"/>
    </source>
</evidence>
<feature type="disulfide bond" evidence="7">
    <location>
        <begin position="64"/>
        <end position="73"/>
    </location>
</feature>
<dbReference type="Gene3D" id="2.10.25.10">
    <property type="entry name" value="Laminin"/>
    <property type="match status" value="1"/>
</dbReference>
<dbReference type="Pfam" id="PF02793">
    <property type="entry name" value="HRM"/>
    <property type="match status" value="1"/>
</dbReference>
<feature type="non-terminal residue" evidence="13">
    <location>
        <position position="1"/>
    </location>
</feature>
<evidence type="ECO:0000256" key="1">
    <source>
        <dbReference type="ARBA" id="ARBA00004370"/>
    </source>
</evidence>
<dbReference type="Gene3D" id="1.20.1070.10">
    <property type="entry name" value="Rhodopsin 7-helix transmembrane proteins"/>
    <property type="match status" value="1"/>
</dbReference>
<feature type="region of interest" description="Disordered" evidence="8">
    <location>
        <begin position="1181"/>
        <end position="1202"/>
    </location>
</feature>
<dbReference type="InterPro" id="IPR046338">
    <property type="entry name" value="GAIN_dom_sf"/>
</dbReference>
<dbReference type="PROSITE" id="PS50027">
    <property type="entry name" value="EGF_LAM_2"/>
    <property type="match status" value="1"/>
</dbReference>
<dbReference type="STRING" id="104452.A0A0L7LGZ3"/>
<comment type="caution">
    <text evidence="13">The sequence shown here is derived from an EMBL/GenBank/DDBJ whole genome shotgun (WGS) entry which is preliminary data.</text>
</comment>
<evidence type="ECO:0000313" key="14">
    <source>
        <dbReference type="Proteomes" id="UP000037510"/>
    </source>
</evidence>
<dbReference type="Gene3D" id="2.60.220.50">
    <property type="match status" value="1"/>
</dbReference>
<evidence type="ECO:0000256" key="6">
    <source>
        <dbReference type="ARBA" id="ARBA00023157"/>
    </source>
</evidence>
<dbReference type="GO" id="GO:0048513">
    <property type="term" value="P:animal organ development"/>
    <property type="evidence" value="ECO:0007669"/>
    <property type="project" value="UniProtKB-ARBA"/>
</dbReference>
<feature type="transmembrane region" description="Helical" evidence="9">
    <location>
        <begin position="724"/>
        <end position="746"/>
    </location>
</feature>
<dbReference type="GO" id="GO:0004930">
    <property type="term" value="F:G protein-coupled receptor activity"/>
    <property type="evidence" value="ECO:0007669"/>
    <property type="project" value="InterPro"/>
</dbReference>
<protein>
    <submittedName>
        <fullName evidence="13">Protocadherin-like wing polarity protein stan</fullName>
    </submittedName>
</protein>
<proteinExistence type="predicted"/>
<dbReference type="EMBL" id="JTDY01001172">
    <property type="protein sequence ID" value="KOB74665.1"/>
    <property type="molecule type" value="Genomic_DNA"/>
</dbReference>
<evidence type="ECO:0000256" key="4">
    <source>
        <dbReference type="ARBA" id="ARBA00022989"/>
    </source>
</evidence>
<feature type="domain" description="GAIN-B" evidence="11">
    <location>
        <begin position="459"/>
        <end position="641"/>
    </location>
</feature>
<feature type="non-terminal residue" evidence="13">
    <location>
        <position position="1202"/>
    </location>
</feature>
<evidence type="ECO:0000256" key="7">
    <source>
        <dbReference type="PROSITE-ProRule" id="PRU00460"/>
    </source>
</evidence>
<dbReference type="InterPro" id="IPR000203">
    <property type="entry name" value="GPS"/>
</dbReference>
<dbReference type="SMART" id="SM00303">
    <property type="entry name" value="GPS"/>
    <property type="match status" value="1"/>
</dbReference>
<keyword evidence="14" id="KW-1185">Reference proteome</keyword>
<dbReference type="SMART" id="SM00008">
    <property type="entry name" value="HormR"/>
    <property type="match status" value="1"/>
</dbReference>